<dbReference type="Proteomes" id="UP001062846">
    <property type="component" value="Chromosome 3"/>
</dbReference>
<evidence type="ECO:0000313" key="1">
    <source>
        <dbReference type="EMBL" id="KAI8564250.1"/>
    </source>
</evidence>
<name>A0ACC0PFH2_RHOML</name>
<comment type="caution">
    <text evidence="1">The sequence shown here is derived from an EMBL/GenBank/DDBJ whole genome shotgun (WGS) entry which is preliminary data.</text>
</comment>
<sequence>MSSTIALISHGPEDLGSLKQFMRSRQSDSKMASDKSSSLATLQAILRAQASMLMAEVAIILPVRQN</sequence>
<protein>
    <submittedName>
        <fullName evidence="1">Uncharacterized protein</fullName>
    </submittedName>
</protein>
<dbReference type="EMBL" id="CM046390">
    <property type="protein sequence ID" value="KAI8564250.1"/>
    <property type="molecule type" value="Genomic_DNA"/>
</dbReference>
<organism evidence="1 2">
    <name type="scientific">Rhododendron molle</name>
    <name type="common">Chinese azalea</name>
    <name type="synonym">Azalea mollis</name>
    <dbReference type="NCBI Taxonomy" id="49168"/>
    <lineage>
        <taxon>Eukaryota</taxon>
        <taxon>Viridiplantae</taxon>
        <taxon>Streptophyta</taxon>
        <taxon>Embryophyta</taxon>
        <taxon>Tracheophyta</taxon>
        <taxon>Spermatophyta</taxon>
        <taxon>Magnoliopsida</taxon>
        <taxon>eudicotyledons</taxon>
        <taxon>Gunneridae</taxon>
        <taxon>Pentapetalae</taxon>
        <taxon>asterids</taxon>
        <taxon>Ericales</taxon>
        <taxon>Ericaceae</taxon>
        <taxon>Ericoideae</taxon>
        <taxon>Rhodoreae</taxon>
        <taxon>Rhododendron</taxon>
    </lineage>
</organism>
<evidence type="ECO:0000313" key="2">
    <source>
        <dbReference type="Proteomes" id="UP001062846"/>
    </source>
</evidence>
<gene>
    <name evidence="1" type="ORF">RHMOL_Rhmol03G0167300</name>
</gene>
<proteinExistence type="predicted"/>
<accession>A0ACC0PFH2</accession>
<reference evidence="1" key="1">
    <citation type="submission" date="2022-02" db="EMBL/GenBank/DDBJ databases">
        <title>Plant Genome Project.</title>
        <authorList>
            <person name="Zhang R.-G."/>
        </authorList>
    </citation>
    <scope>NUCLEOTIDE SEQUENCE</scope>
    <source>
        <strain evidence="1">AT1</strain>
    </source>
</reference>
<keyword evidence="2" id="KW-1185">Reference proteome</keyword>